<feature type="transmembrane region" description="Helical" evidence="7">
    <location>
        <begin position="138"/>
        <end position="166"/>
    </location>
</feature>
<keyword evidence="2 7" id="KW-0812">Transmembrane</keyword>
<feature type="transmembrane region" description="Helical" evidence="7">
    <location>
        <begin position="252"/>
        <end position="271"/>
    </location>
</feature>
<gene>
    <name evidence="9" type="ORF">AARAC_010734</name>
</gene>
<keyword evidence="10" id="KW-1185">Reference proteome</keyword>
<comment type="similarity">
    <text evidence="5">Belongs to the SAT4 family.</text>
</comment>
<feature type="transmembrane region" description="Helical" evidence="7">
    <location>
        <begin position="217"/>
        <end position="240"/>
    </location>
</feature>
<name>A0A2G7G1K0_9EURO</name>
<dbReference type="AlphaFoldDB" id="A0A2G7G1K0"/>
<evidence type="ECO:0000313" key="10">
    <source>
        <dbReference type="Proteomes" id="UP000231358"/>
    </source>
</evidence>
<dbReference type="PANTHER" id="PTHR33048:SF47">
    <property type="entry name" value="INTEGRAL MEMBRANE PROTEIN-RELATED"/>
    <property type="match status" value="1"/>
</dbReference>
<protein>
    <recommendedName>
        <fullName evidence="8">Rhodopsin domain-containing protein</fullName>
    </recommendedName>
</protein>
<feature type="domain" description="Rhodopsin" evidence="8">
    <location>
        <begin position="32"/>
        <end position="275"/>
    </location>
</feature>
<sequence length="390" mass="44781">MSPEDRAGRIHKHAFIISTGIFFGLAVLGFLMRFFIRFRIRGERFAVDDGLLLVAFAFLIASMVIMYHTVIDRMYIVYALLLRIEGVVPPGNWRDISSQFHLWSSVCLTLIWLCYSAVKLSFLFFFKKLIDRIRPWLTYWWIITIFNGAVLTYGSIIYFITCPYFFDDRERYRKRIIVTQSVVLMVMDTVDLTKRISVLAIPFNVIWKIRVRLSHKIILMCSLCLTIVMIALSIIRVSGLIYHDAMDSIWQIYWQFLGSEIGVFLASAVAFRSFFMARNKPSTPVKYSIKKALKHSLSGANKRRHPDSFPDSWFEIPESELDSLSRHGSGESELGQDARSAQPNGVESTDIIFQGGRNTLVSSPSRDNPDLLHDSKDSASADVRTLTHYV</sequence>
<dbReference type="Pfam" id="PF20684">
    <property type="entry name" value="Fung_rhodopsin"/>
    <property type="match status" value="1"/>
</dbReference>
<evidence type="ECO:0000256" key="6">
    <source>
        <dbReference type="SAM" id="MobiDB-lite"/>
    </source>
</evidence>
<dbReference type="InterPro" id="IPR049326">
    <property type="entry name" value="Rhodopsin_dom_fungi"/>
</dbReference>
<proteinExistence type="inferred from homology"/>
<dbReference type="PANTHER" id="PTHR33048">
    <property type="entry name" value="PTH11-LIKE INTEGRAL MEMBRANE PROTEIN (AFU_ORTHOLOGUE AFUA_5G11245)"/>
    <property type="match status" value="1"/>
</dbReference>
<feature type="transmembrane region" description="Helical" evidence="7">
    <location>
        <begin position="15"/>
        <end position="38"/>
    </location>
</feature>
<feature type="compositionally biased region" description="Polar residues" evidence="6">
    <location>
        <begin position="356"/>
        <end position="366"/>
    </location>
</feature>
<feature type="compositionally biased region" description="Basic and acidic residues" evidence="6">
    <location>
        <begin position="367"/>
        <end position="379"/>
    </location>
</feature>
<evidence type="ECO:0000256" key="7">
    <source>
        <dbReference type="SAM" id="Phobius"/>
    </source>
</evidence>
<keyword evidence="4 7" id="KW-0472">Membrane</keyword>
<dbReference type="GO" id="GO:0016020">
    <property type="term" value="C:membrane"/>
    <property type="evidence" value="ECO:0007669"/>
    <property type="project" value="UniProtKB-SubCell"/>
</dbReference>
<organism evidence="9 10">
    <name type="scientific">Aspergillus arachidicola</name>
    <dbReference type="NCBI Taxonomy" id="656916"/>
    <lineage>
        <taxon>Eukaryota</taxon>
        <taxon>Fungi</taxon>
        <taxon>Dikarya</taxon>
        <taxon>Ascomycota</taxon>
        <taxon>Pezizomycotina</taxon>
        <taxon>Eurotiomycetes</taxon>
        <taxon>Eurotiomycetidae</taxon>
        <taxon>Eurotiales</taxon>
        <taxon>Aspergillaceae</taxon>
        <taxon>Aspergillus</taxon>
        <taxon>Aspergillus subgen. Circumdati</taxon>
    </lineage>
</organism>
<comment type="caution">
    <text evidence="9">The sequence shown here is derived from an EMBL/GenBank/DDBJ whole genome shotgun (WGS) entry which is preliminary data.</text>
</comment>
<dbReference type="STRING" id="656916.A0A2G7G1K0"/>
<keyword evidence="3 7" id="KW-1133">Transmembrane helix</keyword>
<evidence type="ECO:0000256" key="4">
    <source>
        <dbReference type="ARBA" id="ARBA00023136"/>
    </source>
</evidence>
<evidence type="ECO:0000256" key="3">
    <source>
        <dbReference type="ARBA" id="ARBA00022989"/>
    </source>
</evidence>
<feature type="transmembrane region" description="Helical" evidence="7">
    <location>
        <begin position="100"/>
        <end position="126"/>
    </location>
</feature>
<feature type="transmembrane region" description="Helical" evidence="7">
    <location>
        <begin position="50"/>
        <end position="69"/>
    </location>
</feature>
<reference evidence="9 10" key="1">
    <citation type="submission" date="2017-05" db="EMBL/GenBank/DDBJ databases">
        <title>Genome sequence for an aflatoxigenic pathogen of Argentinian peanut, Aspergillus arachidicola.</title>
        <authorList>
            <person name="Moore G."/>
            <person name="Beltz S.B."/>
            <person name="Mack B.M."/>
        </authorList>
    </citation>
    <scope>NUCLEOTIDE SEQUENCE [LARGE SCALE GENOMIC DNA]</scope>
    <source>
        <strain evidence="9 10">CBS 117610</strain>
    </source>
</reference>
<evidence type="ECO:0000256" key="5">
    <source>
        <dbReference type="ARBA" id="ARBA00038359"/>
    </source>
</evidence>
<feature type="region of interest" description="Disordered" evidence="6">
    <location>
        <begin position="323"/>
        <end position="390"/>
    </location>
</feature>
<evidence type="ECO:0000313" key="9">
    <source>
        <dbReference type="EMBL" id="PIG86720.1"/>
    </source>
</evidence>
<evidence type="ECO:0000256" key="2">
    <source>
        <dbReference type="ARBA" id="ARBA00022692"/>
    </source>
</evidence>
<comment type="subcellular location">
    <subcellularLocation>
        <location evidence="1">Membrane</location>
        <topology evidence="1">Multi-pass membrane protein</topology>
    </subcellularLocation>
</comment>
<evidence type="ECO:0000259" key="8">
    <source>
        <dbReference type="Pfam" id="PF20684"/>
    </source>
</evidence>
<evidence type="ECO:0000256" key="1">
    <source>
        <dbReference type="ARBA" id="ARBA00004141"/>
    </source>
</evidence>
<dbReference type="InterPro" id="IPR052337">
    <property type="entry name" value="SAT4-like"/>
</dbReference>
<dbReference type="EMBL" id="NEXV01000231">
    <property type="protein sequence ID" value="PIG86720.1"/>
    <property type="molecule type" value="Genomic_DNA"/>
</dbReference>
<accession>A0A2G7G1K0</accession>
<dbReference type="Proteomes" id="UP000231358">
    <property type="component" value="Unassembled WGS sequence"/>
</dbReference>